<dbReference type="GO" id="GO:0046316">
    <property type="term" value="F:gluconokinase activity"/>
    <property type="evidence" value="ECO:0007669"/>
    <property type="project" value="UniProtKB-EC"/>
</dbReference>
<evidence type="ECO:0000256" key="8">
    <source>
        <dbReference type="ARBA" id="ARBA00048090"/>
    </source>
</evidence>
<evidence type="ECO:0000256" key="9">
    <source>
        <dbReference type="RuleBase" id="RU363066"/>
    </source>
</evidence>
<comment type="similarity">
    <text evidence="2 9">Belongs to the gluconokinase GntK/GntV family.</text>
</comment>
<gene>
    <name evidence="10" type="ORF">Q8A49_04930</name>
</gene>
<comment type="pathway">
    <text evidence="1">Carbohydrate acid metabolism.</text>
</comment>
<evidence type="ECO:0000256" key="1">
    <source>
        <dbReference type="ARBA" id="ARBA00004761"/>
    </source>
</evidence>
<evidence type="ECO:0000256" key="6">
    <source>
        <dbReference type="ARBA" id="ARBA00022777"/>
    </source>
</evidence>
<sequence length="173" mass="18679">MNDALALVVMGVSGSGKTSVGHRLAEELGGVFLDADDLHSARSVRKMSAGVPLNDDDRWPWLDRVAAKFRGDAGAGAPMVIACSALRRVYRDRIRQGVGAHVFFLHLEGTEEVIAARMVERAGHFMPASLLMTQLRTLERLEPEEAGSAVDVHADLEAVVEAALKTLPKPGER</sequence>
<keyword evidence="5 9" id="KW-0547">Nucleotide-binding</keyword>
<dbReference type="Gene3D" id="3.40.50.300">
    <property type="entry name" value="P-loop containing nucleotide triphosphate hydrolases"/>
    <property type="match status" value="1"/>
</dbReference>
<dbReference type="Pfam" id="PF13671">
    <property type="entry name" value="AAA_33"/>
    <property type="match status" value="1"/>
</dbReference>
<evidence type="ECO:0000256" key="7">
    <source>
        <dbReference type="ARBA" id="ARBA00022840"/>
    </source>
</evidence>
<name>A0ABU7KKL6_9ACTN</name>
<keyword evidence="4 9" id="KW-0808">Transferase</keyword>
<evidence type="ECO:0000256" key="4">
    <source>
        <dbReference type="ARBA" id="ARBA00022679"/>
    </source>
</evidence>
<organism evidence="10 11">
    <name type="scientific">Nocardiopsis tropica</name>
    <dbReference type="NCBI Taxonomy" id="109330"/>
    <lineage>
        <taxon>Bacteria</taxon>
        <taxon>Bacillati</taxon>
        <taxon>Actinomycetota</taxon>
        <taxon>Actinomycetes</taxon>
        <taxon>Streptosporangiales</taxon>
        <taxon>Nocardiopsidaceae</taxon>
        <taxon>Nocardiopsis</taxon>
    </lineage>
</organism>
<dbReference type="CDD" id="cd02021">
    <property type="entry name" value="GntK"/>
    <property type="match status" value="1"/>
</dbReference>
<evidence type="ECO:0000256" key="2">
    <source>
        <dbReference type="ARBA" id="ARBA00008420"/>
    </source>
</evidence>
<comment type="catalytic activity">
    <reaction evidence="8 9">
        <text>D-gluconate + ATP = 6-phospho-D-gluconate + ADP + H(+)</text>
        <dbReference type="Rhea" id="RHEA:19433"/>
        <dbReference type="ChEBI" id="CHEBI:15378"/>
        <dbReference type="ChEBI" id="CHEBI:18391"/>
        <dbReference type="ChEBI" id="CHEBI:30616"/>
        <dbReference type="ChEBI" id="CHEBI:58759"/>
        <dbReference type="ChEBI" id="CHEBI:456216"/>
        <dbReference type="EC" id="2.7.1.12"/>
    </reaction>
</comment>
<keyword evidence="6 9" id="KW-0418">Kinase</keyword>
<dbReference type="InterPro" id="IPR006001">
    <property type="entry name" value="Therm_gnt_kin"/>
</dbReference>
<dbReference type="PANTHER" id="PTHR43442:SF3">
    <property type="entry name" value="GLUCONOKINASE-RELATED"/>
    <property type="match status" value="1"/>
</dbReference>
<dbReference type="PANTHER" id="PTHR43442">
    <property type="entry name" value="GLUCONOKINASE-RELATED"/>
    <property type="match status" value="1"/>
</dbReference>
<comment type="caution">
    <text evidence="10">The sequence shown here is derived from an EMBL/GenBank/DDBJ whole genome shotgun (WGS) entry which is preliminary data.</text>
</comment>
<proteinExistence type="inferred from homology"/>
<dbReference type="Proteomes" id="UP001348641">
    <property type="component" value="Unassembled WGS sequence"/>
</dbReference>
<dbReference type="EC" id="2.7.1.12" evidence="3 9"/>
<accession>A0ABU7KKL6</accession>
<reference evidence="10 11" key="1">
    <citation type="submission" date="2023-07" db="EMBL/GenBank/DDBJ databases">
        <authorList>
            <person name="Girao M."/>
            <person name="Carvalho M.F."/>
        </authorList>
    </citation>
    <scope>NUCLEOTIDE SEQUENCE [LARGE SCALE GENOMIC DNA]</scope>
    <source>
        <strain evidence="10 11">66/93</strain>
    </source>
</reference>
<evidence type="ECO:0000313" key="10">
    <source>
        <dbReference type="EMBL" id="MEE2049834.1"/>
    </source>
</evidence>
<dbReference type="SUPFAM" id="SSF52540">
    <property type="entry name" value="P-loop containing nucleoside triphosphate hydrolases"/>
    <property type="match status" value="1"/>
</dbReference>
<dbReference type="NCBIfam" id="TIGR01313">
    <property type="entry name" value="therm_gnt_kin"/>
    <property type="match status" value="1"/>
</dbReference>
<dbReference type="InterPro" id="IPR027417">
    <property type="entry name" value="P-loop_NTPase"/>
</dbReference>
<dbReference type="EMBL" id="JAUUCC010000008">
    <property type="protein sequence ID" value="MEE2049834.1"/>
    <property type="molecule type" value="Genomic_DNA"/>
</dbReference>
<evidence type="ECO:0000256" key="5">
    <source>
        <dbReference type="ARBA" id="ARBA00022741"/>
    </source>
</evidence>
<keyword evidence="7 9" id="KW-0067">ATP-binding</keyword>
<protein>
    <recommendedName>
        <fullName evidence="3 9">Gluconokinase</fullName>
        <ecNumber evidence="3 9">2.7.1.12</ecNumber>
    </recommendedName>
</protein>
<evidence type="ECO:0000313" key="11">
    <source>
        <dbReference type="Proteomes" id="UP001348641"/>
    </source>
</evidence>
<evidence type="ECO:0000256" key="3">
    <source>
        <dbReference type="ARBA" id="ARBA00012054"/>
    </source>
</evidence>
<dbReference type="RefSeq" id="WP_330157091.1">
    <property type="nucleotide sequence ID" value="NZ_BAAAJA010000011.1"/>
</dbReference>